<dbReference type="SUPFAM" id="SSF55729">
    <property type="entry name" value="Acyl-CoA N-acyltransferases (Nat)"/>
    <property type="match status" value="1"/>
</dbReference>
<comment type="caution">
    <text evidence="2">The sequence shown here is derived from an EMBL/GenBank/DDBJ whole genome shotgun (WGS) entry which is preliminary data.</text>
</comment>
<dbReference type="GO" id="GO:0016747">
    <property type="term" value="F:acyltransferase activity, transferring groups other than amino-acyl groups"/>
    <property type="evidence" value="ECO:0007669"/>
    <property type="project" value="InterPro"/>
</dbReference>
<dbReference type="PANTHER" id="PTHR42791">
    <property type="entry name" value="GNAT FAMILY ACETYLTRANSFERASE"/>
    <property type="match status" value="1"/>
</dbReference>
<accession>A0AAD7EVR4</accession>
<dbReference type="AlphaFoldDB" id="A0AAD7EVR4"/>
<dbReference type="InterPro" id="IPR052523">
    <property type="entry name" value="Trichothecene_AcTrans"/>
</dbReference>
<feature type="domain" description="N-acetyltransferase" evidence="1">
    <location>
        <begin position="87"/>
        <end position="226"/>
    </location>
</feature>
<protein>
    <recommendedName>
        <fullName evidence="1">N-acetyltransferase domain-containing protein</fullName>
    </recommendedName>
</protein>
<proteinExistence type="predicted"/>
<dbReference type="InterPro" id="IPR000182">
    <property type="entry name" value="GNAT_dom"/>
</dbReference>
<evidence type="ECO:0000259" key="1">
    <source>
        <dbReference type="PROSITE" id="PS51186"/>
    </source>
</evidence>
<dbReference type="Gene3D" id="3.40.630.30">
    <property type="match status" value="1"/>
</dbReference>
<evidence type="ECO:0000313" key="2">
    <source>
        <dbReference type="EMBL" id="KAJ7350859.1"/>
    </source>
</evidence>
<evidence type="ECO:0000313" key="3">
    <source>
        <dbReference type="Proteomes" id="UP001218218"/>
    </source>
</evidence>
<keyword evidence="3" id="KW-1185">Reference proteome</keyword>
<gene>
    <name evidence="2" type="ORF">DFH08DRAFT_862505</name>
</gene>
<reference evidence="2" key="1">
    <citation type="submission" date="2023-03" db="EMBL/GenBank/DDBJ databases">
        <title>Massive genome expansion in bonnet fungi (Mycena s.s.) driven by repeated elements and novel gene families across ecological guilds.</title>
        <authorList>
            <consortium name="Lawrence Berkeley National Laboratory"/>
            <person name="Harder C.B."/>
            <person name="Miyauchi S."/>
            <person name="Viragh M."/>
            <person name="Kuo A."/>
            <person name="Thoen E."/>
            <person name="Andreopoulos B."/>
            <person name="Lu D."/>
            <person name="Skrede I."/>
            <person name="Drula E."/>
            <person name="Henrissat B."/>
            <person name="Morin E."/>
            <person name="Kohler A."/>
            <person name="Barry K."/>
            <person name="LaButti K."/>
            <person name="Morin E."/>
            <person name="Salamov A."/>
            <person name="Lipzen A."/>
            <person name="Mereny Z."/>
            <person name="Hegedus B."/>
            <person name="Baldrian P."/>
            <person name="Stursova M."/>
            <person name="Weitz H."/>
            <person name="Taylor A."/>
            <person name="Grigoriev I.V."/>
            <person name="Nagy L.G."/>
            <person name="Martin F."/>
            <person name="Kauserud H."/>
        </authorList>
    </citation>
    <scope>NUCLEOTIDE SEQUENCE</scope>
    <source>
        <strain evidence="2">CBHHK002</strain>
    </source>
</reference>
<dbReference type="Proteomes" id="UP001218218">
    <property type="component" value="Unassembled WGS sequence"/>
</dbReference>
<dbReference type="EMBL" id="JARIHO010000014">
    <property type="protein sequence ID" value="KAJ7350859.1"/>
    <property type="molecule type" value="Genomic_DNA"/>
</dbReference>
<organism evidence="2 3">
    <name type="scientific">Mycena albidolilacea</name>
    <dbReference type="NCBI Taxonomy" id="1033008"/>
    <lineage>
        <taxon>Eukaryota</taxon>
        <taxon>Fungi</taxon>
        <taxon>Dikarya</taxon>
        <taxon>Basidiomycota</taxon>
        <taxon>Agaricomycotina</taxon>
        <taxon>Agaricomycetes</taxon>
        <taxon>Agaricomycetidae</taxon>
        <taxon>Agaricales</taxon>
        <taxon>Marasmiineae</taxon>
        <taxon>Mycenaceae</taxon>
        <taxon>Mycena</taxon>
    </lineage>
</organism>
<dbReference type="PROSITE" id="PS51186">
    <property type="entry name" value="GNAT"/>
    <property type="match status" value="1"/>
</dbReference>
<sequence length="242" mass="26424">MSPPTLEKKARLQPLISRISAEDAEAAATVQVNAMAGHTIQLRVQPFDERPAVPAQVKIKAQGFRDMIAAGNNRIIKAVVREEVAGVAIWNLVSNKKALVENGVTPSPPRERTAEDEEALKGVDVEIREQIGKTSASLRNETMGDSKYWCAVLLAVDPVYQYQGVGKTLLQWGLDQAATESLDVYLEASDAGKRLYEKNGFELVGWNVLADEKTPGGSLRWPAMRRCSSSLLHASSTHSSLE</sequence>
<name>A0AAD7EVR4_9AGAR</name>
<dbReference type="Pfam" id="PF13508">
    <property type="entry name" value="Acetyltransf_7"/>
    <property type="match status" value="1"/>
</dbReference>
<dbReference type="InterPro" id="IPR016181">
    <property type="entry name" value="Acyl_CoA_acyltransferase"/>
</dbReference>
<dbReference type="PANTHER" id="PTHR42791:SF2">
    <property type="entry name" value="N-ACETYLTRANSFERASE DOMAIN-CONTAINING PROTEIN"/>
    <property type="match status" value="1"/>
</dbReference>